<dbReference type="EC" id="2.5.1.47" evidence="3"/>
<dbReference type="Gene3D" id="3.40.50.1100">
    <property type="match status" value="2"/>
</dbReference>
<feature type="non-terminal residue" evidence="8">
    <location>
        <position position="99"/>
    </location>
</feature>
<comment type="caution">
    <text evidence="8">The sequence shown here is derived from an EMBL/GenBank/DDBJ whole genome shotgun (WGS) entry which is preliminary data.</text>
</comment>
<dbReference type="InterPro" id="IPR001926">
    <property type="entry name" value="TrpB-like_PALP"/>
</dbReference>
<dbReference type="PROSITE" id="PS00901">
    <property type="entry name" value="CYS_SYNTHASE"/>
    <property type="match status" value="1"/>
</dbReference>
<dbReference type="EMBL" id="JAJJMA010028699">
    <property type="protein sequence ID" value="MCL7023961.1"/>
    <property type="molecule type" value="Genomic_DNA"/>
</dbReference>
<evidence type="ECO:0000313" key="8">
    <source>
        <dbReference type="EMBL" id="MCL7023961.1"/>
    </source>
</evidence>
<comment type="cofactor">
    <cofactor evidence="1">
        <name>pyridoxal 5'-phosphate</name>
        <dbReference type="ChEBI" id="CHEBI:597326"/>
    </cofactor>
</comment>
<organism evidence="8 9">
    <name type="scientific">Papaver nudicaule</name>
    <name type="common">Iceland poppy</name>
    <dbReference type="NCBI Taxonomy" id="74823"/>
    <lineage>
        <taxon>Eukaryota</taxon>
        <taxon>Viridiplantae</taxon>
        <taxon>Streptophyta</taxon>
        <taxon>Embryophyta</taxon>
        <taxon>Tracheophyta</taxon>
        <taxon>Spermatophyta</taxon>
        <taxon>Magnoliopsida</taxon>
        <taxon>Ranunculales</taxon>
        <taxon>Papaveraceae</taxon>
        <taxon>Papaveroideae</taxon>
        <taxon>Papaver</taxon>
    </lineage>
</organism>
<evidence type="ECO:0000259" key="7">
    <source>
        <dbReference type="Pfam" id="PF00291"/>
    </source>
</evidence>
<dbReference type="Pfam" id="PF00291">
    <property type="entry name" value="PALP"/>
    <property type="match status" value="1"/>
</dbReference>
<keyword evidence="9" id="KW-1185">Reference proteome</keyword>
<evidence type="ECO:0000256" key="3">
    <source>
        <dbReference type="ARBA" id="ARBA00012681"/>
    </source>
</evidence>
<protein>
    <recommendedName>
        <fullName evidence="3">cysteine synthase</fullName>
        <ecNumber evidence="3">2.5.1.47</ecNumber>
    </recommendedName>
</protein>
<sequence>KKKSTTHVRNTGGAIVAAAAIKISEKSYPRRRRRRRRRNQETVDSLINTPLIRINSLSEATGCQILAKAEFLNPGGSVKDRVAVKIIEEALDSGELGEW</sequence>
<dbReference type="PANTHER" id="PTHR10314">
    <property type="entry name" value="CYSTATHIONINE BETA-SYNTHASE"/>
    <property type="match status" value="1"/>
</dbReference>
<dbReference type="AlphaFoldDB" id="A0AA41UYA1"/>
<evidence type="ECO:0000313" key="9">
    <source>
        <dbReference type="Proteomes" id="UP001177140"/>
    </source>
</evidence>
<keyword evidence="5" id="KW-0663">Pyridoxal phosphate</keyword>
<comment type="catalytic activity">
    <reaction evidence="6">
        <text>O-acetyl-L-serine + hydrogen sulfide = L-cysteine + acetate</text>
        <dbReference type="Rhea" id="RHEA:14829"/>
        <dbReference type="ChEBI" id="CHEBI:29919"/>
        <dbReference type="ChEBI" id="CHEBI:30089"/>
        <dbReference type="ChEBI" id="CHEBI:35235"/>
        <dbReference type="ChEBI" id="CHEBI:58340"/>
        <dbReference type="EC" id="2.5.1.47"/>
    </reaction>
</comment>
<dbReference type="Proteomes" id="UP001177140">
    <property type="component" value="Unassembled WGS sequence"/>
</dbReference>
<feature type="domain" description="Tryptophan synthase beta chain-like PALP" evidence="7">
    <location>
        <begin position="47"/>
        <end position="92"/>
    </location>
</feature>
<dbReference type="InterPro" id="IPR036052">
    <property type="entry name" value="TrpB-like_PALP_sf"/>
</dbReference>
<dbReference type="GO" id="GO:0006535">
    <property type="term" value="P:cysteine biosynthetic process from serine"/>
    <property type="evidence" value="ECO:0007669"/>
    <property type="project" value="InterPro"/>
</dbReference>
<proteinExistence type="inferred from homology"/>
<dbReference type="FunFam" id="3.40.50.1100:FF:000049">
    <property type="entry name" value="Cysteine synthase, putative"/>
    <property type="match status" value="1"/>
</dbReference>
<reference evidence="8" key="1">
    <citation type="submission" date="2022-03" db="EMBL/GenBank/DDBJ databases">
        <title>A functionally conserved STORR gene fusion in Papaver species that diverged 16.8 million years ago.</title>
        <authorList>
            <person name="Catania T."/>
        </authorList>
    </citation>
    <scope>NUCLEOTIDE SEQUENCE</scope>
    <source>
        <strain evidence="8">S-191538</strain>
    </source>
</reference>
<evidence type="ECO:0000256" key="6">
    <source>
        <dbReference type="ARBA" id="ARBA00047931"/>
    </source>
</evidence>
<accession>A0AA41UYA1</accession>
<keyword evidence="4" id="KW-0808">Transferase</keyword>
<dbReference type="InterPro" id="IPR001216">
    <property type="entry name" value="P-phosphate_BS"/>
</dbReference>
<dbReference type="GO" id="GO:0004124">
    <property type="term" value="F:cysteine synthase activity"/>
    <property type="evidence" value="ECO:0007669"/>
    <property type="project" value="UniProtKB-EC"/>
</dbReference>
<dbReference type="InterPro" id="IPR050214">
    <property type="entry name" value="Cys_Synth/Cystath_Beta-Synth"/>
</dbReference>
<gene>
    <name evidence="8" type="ORF">MKW94_022284</name>
</gene>
<evidence type="ECO:0000256" key="5">
    <source>
        <dbReference type="ARBA" id="ARBA00022898"/>
    </source>
</evidence>
<name>A0AA41UYA1_PAPNU</name>
<evidence type="ECO:0000256" key="1">
    <source>
        <dbReference type="ARBA" id="ARBA00001933"/>
    </source>
</evidence>
<dbReference type="SUPFAM" id="SSF53686">
    <property type="entry name" value="Tryptophan synthase beta subunit-like PLP-dependent enzymes"/>
    <property type="match status" value="1"/>
</dbReference>
<evidence type="ECO:0000256" key="2">
    <source>
        <dbReference type="ARBA" id="ARBA00007103"/>
    </source>
</evidence>
<evidence type="ECO:0000256" key="4">
    <source>
        <dbReference type="ARBA" id="ARBA00022679"/>
    </source>
</evidence>
<comment type="similarity">
    <text evidence="2">Belongs to the cysteine synthase/cystathionine beta-synthase family.</text>
</comment>